<dbReference type="HAMAP" id="MF_00165">
    <property type="entry name" value="Thymidylate_kinase"/>
    <property type="match status" value="1"/>
</dbReference>
<evidence type="ECO:0000256" key="6">
    <source>
        <dbReference type="ARBA" id="ARBA00022741"/>
    </source>
</evidence>
<sequence>MGAPPPRGKFITLEGGEGVGKSTQIRLLGEALRARGLDVVETREPGGTEGAEAIRALLLGGAADRWNPQAEALLFAAARADHVARVIRPALDRGAWVLCDRFIDSNRAYQAGASGLADDDIMAAHRIGSGGLMPDRTLLLTLPLDVAAERAMQRDAGRADRFGARGRAFHEAVNAAFMAQAAQEPARIRIIDATDGAAIVSARIQTEIEDLLP</sequence>
<dbReference type="GO" id="GO:0005524">
    <property type="term" value="F:ATP binding"/>
    <property type="evidence" value="ECO:0007669"/>
    <property type="project" value="UniProtKB-UniRule"/>
</dbReference>
<dbReference type="Proteomes" id="UP000290958">
    <property type="component" value="Unassembled WGS sequence"/>
</dbReference>
<dbReference type="InterPro" id="IPR027417">
    <property type="entry name" value="P-loop_NTPase"/>
</dbReference>
<dbReference type="RefSeq" id="WP_129405051.1">
    <property type="nucleotide sequence ID" value="NZ_SBKP01000015.1"/>
</dbReference>
<evidence type="ECO:0000256" key="9">
    <source>
        <dbReference type="ARBA" id="ARBA00029962"/>
    </source>
</evidence>
<dbReference type="NCBIfam" id="TIGR00041">
    <property type="entry name" value="DTMP_kinase"/>
    <property type="match status" value="1"/>
</dbReference>
<keyword evidence="7 12" id="KW-0418">Kinase</keyword>
<evidence type="ECO:0000313" key="14">
    <source>
        <dbReference type="EMBL" id="RXR26510.1"/>
    </source>
</evidence>
<dbReference type="OrthoDB" id="9774907at2"/>
<protein>
    <recommendedName>
        <fullName evidence="3 12">Thymidylate kinase</fullName>
        <ecNumber evidence="2 12">2.7.4.9</ecNumber>
    </recommendedName>
    <alternativeName>
        <fullName evidence="9 12">dTMP kinase</fullName>
    </alternativeName>
</protein>
<dbReference type="Pfam" id="PF02223">
    <property type="entry name" value="Thymidylate_kin"/>
    <property type="match status" value="1"/>
</dbReference>
<dbReference type="FunFam" id="3.40.50.300:FF:000225">
    <property type="entry name" value="Thymidylate kinase"/>
    <property type="match status" value="1"/>
</dbReference>
<dbReference type="PROSITE" id="PS01331">
    <property type="entry name" value="THYMIDYLATE_KINASE"/>
    <property type="match status" value="1"/>
</dbReference>
<organism evidence="14 15">
    <name type="scientific">Sphingobium fluviale</name>
    <dbReference type="NCBI Taxonomy" id="2506423"/>
    <lineage>
        <taxon>Bacteria</taxon>
        <taxon>Pseudomonadati</taxon>
        <taxon>Pseudomonadota</taxon>
        <taxon>Alphaproteobacteria</taxon>
        <taxon>Sphingomonadales</taxon>
        <taxon>Sphingomonadaceae</taxon>
        <taxon>Sphingobium</taxon>
    </lineage>
</organism>
<dbReference type="AlphaFoldDB" id="A0A4Q1KDU9"/>
<evidence type="ECO:0000256" key="1">
    <source>
        <dbReference type="ARBA" id="ARBA00009776"/>
    </source>
</evidence>
<gene>
    <name evidence="12" type="primary">tmk</name>
    <name evidence="14" type="ORF">EQG66_13090</name>
</gene>
<dbReference type="InterPro" id="IPR018094">
    <property type="entry name" value="Thymidylate_kinase"/>
</dbReference>
<evidence type="ECO:0000256" key="10">
    <source>
        <dbReference type="ARBA" id="ARBA00048743"/>
    </source>
</evidence>
<proteinExistence type="inferred from homology"/>
<evidence type="ECO:0000256" key="7">
    <source>
        <dbReference type="ARBA" id="ARBA00022777"/>
    </source>
</evidence>
<evidence type="ECO:0000313" key="15">
    <source>
        <dbReference type="Proteomes" id="UP000290958"/>
    </source>
</evidence>
<dbReference type="SUPFAM" id="SSF52540">
    <property type="entry name" value="P-loop containing nucleoside triphosphate hydrolases"/>
    <property type="match status" value="1"/>
</dbReference>
<feature type="domain" description="Thymidylate kinase-like" evidence="13">
    <location>
        <begin position="13"/>
        <end position="204"/>
    </location>
</feature>
<feature type="binding site" evidence="12">
    <location>
        <begin position="15"/>
        <end position="22"/>
    </location>
    <ligand>
        <name>ATP</name>
        <dbReference type="ChEBI" id="CHEBI:30616"/>
    </ligand>
</feature>
<dbReference type="InterPro" id="IPR018095">
    <property type="entry name" value="Thymidylate_kin_CS"/>
</dbReference>
<dbReference type="EC" id="2.7.4.9" evidence="2 12"/>
<dbReference type="GO" id="GO:0006235">
    <property type="term" value="P:dTTP biosynthetic process"/>
    <property type="evidence" value="ECO:0007669"/>
    <property type="project" value="UniProtKB-UniRule"/>
</dbReference>
<name>A0A4Q1KDU9_9SPHN</name>
<evidence type="ECO:0000256" key="12">
    <source>
        <dbReference type="HAMAP-Rule" id="MF_00165"/>
    </source>
</evidence>
<comment type="caution">
    <text evidence="14">The sequence shown here is derived from an EMBL/GenBank/DDBJ whole genome shotgun (WGS) entry which is preliminary data.</text>
</comment>
<comment type="similarity">
    <text evidence="1 12">Belongs to the thymidylate kinase family.</text>
</comment>
<keyword evidence="8 12" id="KW-0067">ATP-binding</keyword>
<dbReference type="PANTHER" id="PTHR10344">
    <property type="entry name" value="THYMIDYLATE KINASE"/>
    <property type="match status" value="1"/>
</dbReference>
<evidence type="ECO:0000256" key="4">
    <source>
        <dbReference type="ARBA" id="ARBA00022679"/>
    </source>
</evidence>
<dbReference type="CDD" id="cd01672">
    <property type="entry name" value="TMPK"/>
    <property type="match status" value="1"/>
</dbReference>
<reference evidence="15" key="1">
    <citation type="submission" date="2019-01" db="EMBL/GenBank/DDBJ databases">
        <title>Cytophagaceae bacterium strain CAR-16.</title>
        <authorList>
            <person name="Chen W.-M."/>
        </authorList>
    </citation>
    <scope>NUCLEOTIDE SEQUENCE [LARGE SCALE GENOMIC DNA]</scope>
    <source>
        <strain evidence="15">CHR27</strain>
    </source>
</reference>
<dbReference type="PANTHER" id="PTHR10344:SF4">
    <property type="entry name" value="UMP-CMP KINASE 2, MITOCHONDRIAL"/>
    <property type="match status" value="1"/>
</dbReference>
<evidence type="ECO:0000259" key="13">
    <source>
        <dbReference type="Pfam" id="PF02223"/>
    </source>
</evidence>
<keyword evidence="6 12" id="KW-0547">Nucleotide-binding</keyword>
<accession>A0A4Q1KDU9</accession>
<comment type="function">
    <text evidence="11 12">Phosphorylation of dTMP to form dTDP in both de novo and salvage pathways of dTTP synthesis.</text>
</comment>
<comment type="catalytic activity">
    <reaction evidence="10 12">
        <text>dTMP + ATP = dTDP + ADP</text>
        <dbReference type="Rhea" id="RHEA:13517"/>
        <dbReference type="ChEBI" id="CHEBI:30616"/>
        <dbReference type="ChEBI" id="CHEBI:58369"/>
        <dbReference type="ChEBI" id="CHEBI:63528"/>
        <dbReference type="ChEBI" id="CHEBI:456216"/>
        <dbReference type="EC" id="2.7.4.9"/>
    </reaction>
</comment>
<dbReference type="GO" id="GO:0004798">
    <property type="term" value="F:dTMP kinase activity"/>
    <property type="evidence" value="ECO:0007669"/>
    <property type="project" value="UniProtKB-UniRule"/>
</dbReference>
<dbReference type="GO" id="GO:0006233">
    <property type="term" value="P:dTDP biosynthetic process"/>
    <property type="evidence" value="ECO:0007669"/>
    <property type="project" value="InterPro"/>
</dbReference>
<evidence type="ECO:0000256" key="3">
    <source>
        <dbReference type="ARBA" id="ARBA00017144"/>
    </source>
</evidence>
<keyword evidence="15" id="KW-1185">Reference proteome</keyword>
<dbReference type="EMBL" id="SBKP01000015">
    <property type="protein sequence ID" value="RXR26510.1"/>
    <property type="molecule type" value="Genomic_DNA"/>
</dbReference>
<keyword evidence="5 12" id="KW-0545">Nucleotide biosynthesis</keyword>
<keyword evidence="4 12" id="KW-0808">Transferase</keyword>
<evidence type="ECO:0000256" key="8">
    <source>
        <dbReference type="ARBA" id="ARBA00022840"/>
    </source>
</evidence>
<dbReference type="Gene3D" id="3.40.50.300">
    <property type="entry name" value="P-loop containing nucleotide triphosphate hydrolases"/>
    <property type="match status" value="1"/>
</dbReference>
<dbReference type="InterPro" id="IPR039430">
    <property type="entry name" value="Thymidylate_kin-like_dom"/>
</dbReference>
<evidence type="ECO:0000256" key="2">
    <source>
        <dbReference type="ARBA" id="ARBA00012980"/>
    </source>
</evidence>
<dbReference type="GO" id="GO:0005829">
    <property type="term" value="C:cytosol"/>
    <property type="evidence" value="ECO:0007669"/>
    <property type="project" value="TreeGrafter"/>
</dbReference>
<evidence type="ECO:0000256" key="11">
    <source>
        <dbReference type="ARBA" id="ARBA00057735"/>
    </source>
</evidence>
<dbReference type="GO" id="GO:0006227">
    <property type="term" value="P:dUDP biosynthetic process"/>
    <property type="evidence" value="ECO:0007669"/>
    <property type="project" value="TreeGrafter"/>
</dbReference>
<evidence type="ECO:0000256" key="5">
    <source>
        <dbReference type="ARBA" id="ARBA00022727"/>
    </source>
</evidence>